<dbReference type="EMBL" id="VSSQ01001737">
    <property type="protein sequence ID" value="MPM10747.1"/>
    <property type="molecule type" value="Genomic_DNA"/>
</dbReference>
<dbReference type="InterPro" id="IPR003834">
    <property type="entry name" value="Cyt_c_assmbl_TM_dom"/>
</dbReference>
<accession>A0A644X462</accession>
<organism evidence="8">
    <name type="scientific">bioreactor metagenome</name>
    <dbReference type="NCBI Taxonomy" id="1076179"/>
    <lineage>
        <taxon>unclassified sequences</taxon>
        <taxon>metagenomes</taxon>
        <taxon>ecological metagenomes</taxon>
    </lineage>
</organism>
<feature type="transmembrane region" description="Helical" evidence="6">
    <location>
        <begin position="52"/>
        <end position="74"/>
    </location>
</feature>
<reference evidence="8" key="1">
    <citation type="submission" date="2019-08" db="EMBL/GenBank/DDBJ databases">
        <authorList>
            <person name="Kucharzyk K."/>
            <person name="Murdoch R.W."/>
            <person name="Higgins S."/>
            <person name="Loffler F."/>
        </authorList>
    </citation>
    <scope>NUCLEOTIDE SEQUENCE</scope>
</reference>
<evidence type="ECO:0000256" key="1">
    <source>
        <dbReference type="ARBA" id="ARBA00004141"/>
    </source>
</evidence>
<dbReference type="InterPro" id="IPR051790">
    <property type="entry name" value="Cytochrome_c-biogenesis_DsbD"/>
</dbReference>
<dbReference type="GO" id="GO:0016020">
    <property type="term" value="C:membrane"/>
    <property type="evidence" value="ECO:0007669"/>
    <property type="project" value="UniProtKB-SubCell"/>
</dbReference>
<evidence type="ECO:0000259" key="7">
    <source>
        <dbReference type="Pfam" id="PF02683"/>
    </source>
</evidence>
<proteinExistence type="inferred from homology"/>
<dbReference type="EC" id="1.8.1.8" evidence="8"/>
<evidence type="ECO:0000256" key="5">
    <source>
        <dbReference type="ARBA" id="ARBA00023136"/>
    </source>
</evidence>
<comment type="caution">
    <text evidence="8">The sequence shown here is derived from an EMBL/GenBank/DDBJ whole genome shotgun (WGS) entry which is preliminary data.</text>
</comment>
<keyword evidence="8" id="KW-0560">Oxidoreductase</keyword>
<feature type="transmembrane region" description="Helical" evidence="6">
    <location>
        <begin position="164"/>
        <end position="185"/>
    </location>
</feature>
<keyword evidence="3 6" id="KW-0812">Transmembrane</keyword>
<dbReference type="AlphaFoldDB" id="A0A644X462"/>
<evidence type="ECO:0000256" key="2">
    <source>
        <dbReference type="ARBA" id="ARBA00006143"/>
    </source>
</evidence>
<dbReference type="GO" id="GO:0017004">
    <property type="term" value="P:cytochrome complex assembly"/>
    <property type="evidence" value="ECO:0007669"/>
    <property type="project" value="InterPro"/>
</dbReference>
<name>A0A644X462_9ZZZZ</name>
<feature type="domain" description="Cytochrome C biogenesis protein transmembrane" evidence="7">
    <location>
        <begin position="6"/>
        <end position="215"/>
    </location>
</feature>
<evidence type="ECO:0000313" key="8">
    <source>
        <dbReference type="EMBL" id="MPM10747.1"/>
    </source>
</evidence>
<protein>
    <submittedName>
        <fullName evidence="8">Thiol:disulfide interchange protein DsbD</fullName>
        <ecNumber evidence="8">1.8.1.8</ecNumber>
    </submittedName>
</protein>
<dbReference type="PANTHER" id="PTHR31272">
    <property type="entry name" value="CYTOCHROME C-TYPE BIOGENESIS PROTEIN HI_1454-RELATED"/>
    <property type="match status" value="1"/>
</dbReference>
<sequence length="229" mass="25337">MDYFISFLEGIITFISPCILPMLPIYISYFIGDNKENEERTNNKALMNSIGFVIGFSIIFTLLGAVAGSFGVFIQKYIKTFNVIAGALLIIFGLNYIGILKINILQRSFKLKNKNNLNNLNLTASILFGMIFAVGWTPCVGTFLGSALMLAANSQDSVRGTFMLLSYSLGLGIPFIISAILIETLKGTFKFIKKNYKIINTISGILLILIGIFMMTGYLNKLLSLLTFN</sequence>
<keyword evidence="4 6" id="KW-1133">Transmembrane helix</keyword>
<dbReference type="PANTHER" id="PTHR31272:SF4">
    <property type="entry name" value="CYTOCHROME C-TYPE BIOGENESIS PROTEIN HI_1454-RELATED"/>
    <property type="match status" value="1"/>
</dbReference>
<feature type="transmembrane region" description="Helical" evidence="6">
    <location>
        <begin position="12"/>
        <end position="31"/>
    </location>
</feature>
<evidence type="ECO:0000256" key="3">
    <source>
        <dbReference type="ARBA" id="ARBA00022692"/>
    </source>
</evidence>
<feature type="transmembrane region" description="Helical" evidence="6">
    <location>
        <begin position="197"/>
        <end position="219"/>
    </location>
</feature>
<dbReference type="Pfam" id="PF02683">
    <property type="entry name" value="DsbD_TM"/>
    <property type="match status" value="1"/>
</dbReference>
<comment type="similarity">
    <text evidence="2">Belongs to the DsbD family.</text>
</comment>
<feature type="transmembrane region" description="Helical" evidence="6">
    <location>
        <begin position="80"/>
        <end position="99"/>
    </location>
</feature>
<gene>
    <name evidence="8" type="primary">dsbD_21</name>
    <name evidence="8" type="ORF">SDC9_57081</name>
</gene>
<evidence type="ECO:0000256" key="4">
    <source>
        <dbReference type="ARBA" id="ARBA00022989"/>
    </source>
</evidence>
<comment type="subcellular location">
    <subcellularLocation>
        <location evidence="1">Membrane</location>
        <topology evidence="1">Multi-pass membrane protein</topology>
    </subcellularLocation>
</comment>
<evidence type="ECO:0000256" key="6">
    <source>
        <dbReference type="SAM" id="Phobius"/>
    </source>
</evidence>
<keyword evidence="5 6" id="KW-0472">Membrane</keyword>
<dbReference type="GO" id="GO:0047134">
    <property type="term" value="F:protein-disulfide reductase [NAD(P)H] activity"/>
    <property type="evidence" value="ECO:0007669"/>
    <property type="project" value="UniProtKB-EC"/>
</dbReference>
<feature type="transmembrane region" description="Helical" evidence="6">
    <location>
        <begin position="120"/>
        <end position="144"/>
    </location>
</feature>